<protein>
    <submittedName>
        <fullName evidence="1">(rape) hypothetical protein</fullName>
    </submittedName>
</protein>
<evidence type="ECO:0000313" key="1">
    <source>
        <dbReference type="EMBL" id="CAF1708236.1"/>
    </source>
</evidence>
<reference evidence="1" key="1">
    <citation type="submission" date="2021-01" db="EMBL/GenBank/DDBJ databases">
        <authorList>
            <consortium name="Genoscope - CEA"/>
            <person name="William W."/>
        </authorList>
    </citation>
    <scope>NUCLEOTIDE SEQUENCE</scope>
</reference>
<proteinExistence type="predicted"/>
<dbReference type="AlphaFoldDB" id="A0A816IPD5"/>
<name>A0A816IPD5_BRANA</name>
<sequence>YSRKHGKQPTQLSWSSPWVAPGEIEAELIAILKETTPRLDMSEYTTESVRNVCSNKKQRRSMSTVITHKLSTFLDILSLQESQQRPLWCLIIRQLTNEHNV</sequence>
<organism evidence="1">
    <name type="scientific">Brassica napus</name>
    <name type="common">Rape</name>
    <dbReference type="NCBI Taxonomy" id="3708"/>
    <lineage>
        <taxon>Eukaryota</taxon>
        <taxon>Viridiplantae</taxon>
        <taxon>Streptophyta</taxon>
        <taxon>Embryophyta</taxon>
        <taxon>Tracheophyta</taxon>
        <taxon>Spermatophyta</taxon>
        <taxon>Magnoliopsida</taxon>
        <taxon>eudicotyledons</taxon>
        <taxon>Gunneridae</taxon>
        <taxon>Pentapetalae</taxon>
        <taxon>rosids</taxon>
        <taxon>malvids</taxon>
        <taxon>Brassicales</taxon>
        <taxon>Brassicaceae</taxon>
        <taxon>Brassiceae</taxon>
        <taxon>Brassica</taxon>
    </lineage>
</organism>
<gene>
    <name evidence="1" type="ORF">DARMORV10_C03P67650.1</name>
</gene>
<dbReference type="EMBL" id="HG994367">
    <property type="protein sequence ID" value="CAF1708236.1"/>
    <property type="molecule type" value="Genomic_DNA"/>
</dbReference>
<accession>A0A816IPD5</accession>
<dbReference type="Proteomes" id="UP001295469">
    <property type="component" value="Chromosome C03"/>
</dbReference>
<feature type="non-terminal residue" evidence="1">
    <location>
        <position position="1"/>
    </location>
</feature>